<dbReference type="SUPFAM" id="SSF56784">
    <property type="entry name" value="HAD-like"/>
    <property type="match status" value="1"/>
</dbReference>
<evidence type="ECO:0000313" key="9">
    <source>
        <dbReference type="Proteomes" id="UP000037086"/>
    </source>
</evidence>
<feature type="transmembrane region" description="Helical" evidence="6">
    <location>
        <begin position="233"/>
        <end position="253"/>
    </location>
</feature>
<dbReference type="InterPro" id="IPR023299">
    <property type="entry name" value="ATPase_P-typ_cyto_dom_N"/>
</dbReference>
<dbReference type="PRINTS" id="PR00120">
    <property type="entry name" value="HATPASE"/>
</dbReference>
<proteinExistence type="predicted"/>
<feature type="transmembrane region" description="Helical" evidence="6">
    <location>
        <begin position="692"/>
        <end position="710"/>
    </location>
</feature>
<comment type="caution">
    <text evidence="8">The sequence shown here is derived from an EMBL/GenBank/DDBJ whole genome shotgun (WGS) entry which is preliminary data.</text>
</comment>
<dbReference type="GO" id="GO:0005524">
    <property type="term" value="F:ATP binding"/>
    <property type="evidence" value="ECO:0007669"/>
    <property type="project" value="InterPro"/>
</dbReference>
<dbReference type="SFLD" id="SFLDS00003">
    <property type="entry name" value="Haloacid_Dehalogenase"/>
    <property type="match status" value="1"/>
</dbReference>
<dbReference type="SUPFAM" id="SSF81665">
    <property type="entry name" value="Calcium ATPase, transmembrane domain M"/>
    <property type="match status" value="1"/>
</dbReference>
<dbReference type="InterPro" id="IPR008250">
    <property type="entry name" value="ATPase_P-typ_transduc_dom_A_sf"/>
</dbReference>
<dbReference type="EMBL" id="JPSQ01000056">
    <property type="protein sequence ID" value="KND62555.1"/>
    <property type="molecule type" value="Genomic_DNA"/>
</dbReference>
<dbReference type="SFLD" id="SFLDF00027">
    <property type="entry name" value="p-type_atpase"/>
    <property type="match status" value="1"/>
</dbReference>
<keyword evidence="3" id="KW-1278">Translocase</keyword>
<evidence type="ECO:0000259" key="7">
    <source>
        <dbReference type="Pfam" id="PF00122"/>
    </source>
</evidence>
<gene>
    <name evidence="8" type="primary">zntA</name>
    <name evidence="8" type="ORF">AlmWB_02540</name>
</gene>
<feature type="transmembrane region" description="Helical" evidence="6">
    <location>
        <begin position="779"/>
        <end position="797"/>
    </location>
</feature>
<dbReference type="Gene3D" id="2.70.150.10">
    <property type="entry name" value="Calcium-transporting ATPase, cytoplasmic transduction domain A"/>
    <property type="match status" value="1"/>
</dbReference>
<evidence type="ECO:0000313" key="8">
    <source>
        <dbReference type="EMBL" id="KND62555.1"/>
    </source>
</evidence>
<dbReference type="Pfam" id="PF00702">
    <property type="entry name" value="Hydrolase"/>
    <property type="match status" value="1"/>
</dbReference>
<evidence type="ECO:0000256" key="5">
    <source>
        <dbReference type="ARBA" id="ARBA00023136"/>
    </source>
</evidence>
<feature type="transmembrane region" description="Helical" evidence="6">
    <location>
        <begin position="90"/>
        <end position="108"/>
    </location>
</feature>
<dbReference type="SUPFAM" id="SSF81653">
    <property type="entry name" value="Calcium ATPase, transduction domain A"/>
    <property type="match status" value="1"/>
</dbReference>
<keyword evidence="4 6" id="KW-1133">Transmembrane helix</keyword>
<dbReference type="Gene3D" id="3.40.1110.10">
    <property type="entry name" value="Calcium-transporting ATPase, cytoplasmic domain N"/>
    <property type="match status" value="1"/>
</dbReference>
<dbReference type="PROSITE" id="PS00154">
    <property type="entry name" value="ATPASE_E1_E2"/>
    <property type="match status" value="1"/>
</dbReference>
<feature type="transmembrane region" description="Helical" evidence="6">
    <location>
        <begin position="66"/>
        <end position="84"/>
    </location>
</feature>
<dbReference type="InterPro" id="IPR036412">
    <property type="entry name" value="HAD-like_sf"/>
</dbReference>
<dbReference type="SFLD" id="SFLDG00002">
    <property type="entry name" value="C1.7:_P-type_atpase_like"/>
    <property type="match status" value="1"/>
</dbReference>
<reference evidence="8 9" key="1">
    <citation type="journal article" date="2015" name="BMC Microbiol.">
        <title>'Candidatus Phytoplasma phoenicium' associated with almond witches'-broom disease: from draft genome to genetic diversity among strain populations.</title>
        <authorList>
            <person name="Quaglino F."/>
            <person name="Kube M."/>
            <person name="Jawhari M."/>
            <person name="Abou-Jawdah Y."/>
            <person name="Siewert C."/>
            <person name="Choueiri E."/>
            <person name="Sobh H."/>
            <person name="Casati P."/>
            <person name="Tedeschi R."/>
            <person name="Molino Lova M."/>
            <person name="Alma A."/>
            <person name="Bianco P.A."/>
        </authorList>
    </citation>
    <scope>NUCLEOTIDE SEQUENCE [LARGE SCALE GENOMIC DNA]</scope>
    <source>
        <strain evidence="8 9">SA213</strain>
    </source>
</reference>
<evidence type="ECO:0000256" key="4">
    <source>
        <dbReference type="ARBA" id="ARBA00022989"/>
    </source>
</evidence>
<dbReference type="GO" id="GO:0016887">
    <property type="term" value="F:ATP hydrolysis activity"/>
    <property type="evidence" value="ECO:0007669"/>
    <property type="project" value="InterPro"/>
</dbReference>
<dbReference type="AlphaFoldDB" id="A0A0L0MJT5"/>
<protein>
    <submittedName>
        <fullName evidence="8">Cation transport ATPase</fullName>
    </submittedName>
</protein>
<dbReference type="Pfam" id="PF00122">
    <property type="entry name" value="E1-E2_ATPase"/>
    <property type="match status" value="1"/>
</dbReference>
<dbReference type="PRINTS" id="PR00119">
    <property type="entry name" value="CATATPASE"/>
</dbReference>
<evidence type="ECO:0000256" key="3">
    <source>
        <dbReference type="ARBA" id="ARBA00022967"/>
    </source>
</evidence>
<feature type="transmembrane region" description="Helical" evidence="6">
    <location>
        <begin position="269"/>
        <end position="298"/>
    </location>
</feature>
<dbReference type="PROSITE" id="PS01229">
    <property type="entry name" value="COF_2"/>
    <property type="match status" value="1"/>
</dbReference>
<feature type="domain" description="P-type ATPase A" evidence="7">
    <location>
        <begin position="123"/>
        <end position="216"/>
    </location>
</feature>
<organism evidence="8 9">
    <name type="scientific">Candidatus Phytoplasma phoenicium</name>
    <dbReference type="NCBI Taxonomy" id="198422"/>
    <lineage>
        <taxon>Bacteria</taxon>
        <taxon>Bacillati</taxon>
        <taxon>Mycoplasmatota</taxon>
        <taxon>Mollicutes</taxon>
        <taxon>Acholeplasmatales</taxon>
        <taxon>Acholeplasmataceae</taxon>
        <taxon>Candidatus Phytoplasma</taxon>
        <taxon>16SrIX (Pigeon pea witches'-broom group)</taxon>
    </lineage>
</organism>
<feature type="transmembrane region" description="Helical" evidence="6">
    <location>
        <begin position="622"/>
        <end position="643"/>
    </location>
</feature>
<dbReference type="PATRIC" id="fig|198422.3.peg.247"/>
<dbReference type="InterPro" id="IPR001757">
    <property type="entry name" value="P_typ_ATPase"/>
</dbReference>
<dbReference type="GO" id="GO:0016020">
    <property type="term" value="C:membrane"/>
    <property type="evidence" value="ECO:0007669"/>
    <property type="project" value="UniProtKB-SubCell"/>
</dbReference>
<comment type="subcellular location">
    <subcellularLocation>
        <location evidence="1">Membrane</location>
        <topology evidence="1">Multi-pass membrane protein</topology>
    </subcellularLocation>
</comment>
<evidence type="ECO:0000256" key="2">
    <source>
        <dbReference type="ARBA" id="ARBA00022692"/>
    </source>
</evidence>
<name>A0A0L0MJT5_9MOLU</name>
<dbReference type="Gene3D" id="1.20.1110.10">
    <property type="entry name" value="Calcium-transporting ATPase, transmembrane domain"/>
    <property type="match status" value="1"/>
</dbReference>
<dbReference type="InterPro" id="IPR023214">
    <property type="entry name" value="HAD_sf"/>
</dbReference>
<dbReference type="NCBIfam" id="TIGR01494">
    <property type="entry name" value="ATPase_P-type"/>
    <property type="match status" value="2"/>
</dbReference>
<sequence length="807" mass="92149">MSKKKKLLQDDSLNEVENKKKNKMSFFHLKGLTNQEAEIRFVQEQKKYTPNIDNNIKIKDIIFNNLFTFFNLLLLIVTIIIITIKQYKHLIFLFINSLNLLINIIQEIKAKKILDKISLLTLNNTKVIRNGHLIEVPIKKIVCGDILFLESGSQITADAYLKEGLLEVNESMLTGESKLIFKKKGDFLYSGSYVVSGHGSAEVTATGINMYISKLTLEAKKYKKIQTPLTKHLSYLILTIIYILIPTTLALFFCSLKEYSFNSLASNEFILGLCGFVLGSLPSGLFLLTTLMLTVGFIKLSRQKAYMKDLFGIEMLAQIDVLCLDKTGTITDGTMKVEEVAEYSKKNLISPQLMSQLVGAFPNNNATQKALYDKFALKNLIFEPSKIINSQSFSSLRKYSAVQFEKEGTFILGAPEFILQKQFIQIKKDVEIKTKLGYRAILLAQTEKPLDCINEQTNFEIISLIYLKEHLKEDAFATLEYFRQNNIKIKIISGDNQNTIAYIAKKLKIIKNPQKIINLTNIYDKQEITKLSMAYDVFGRVTPEQKKMILQGLKQNNLKIAMIGDGVNDILAFKEADISIAMASGSKATQKIANLVMLDSKFSALPQVVAEGRRIINNLKKISVLFLVKTMSVFGLALINLFINCFASTKHPFPLQPFQINLMDAFFIGVPSFWLSLEANNQKIKNNFLKSVLKRTFPFALLISFNYLFLFCCENLPISLLLNILSALTFFYLLIDNCEPFNKWKMLLVHLMFGSFIFTFWFLELRDKSELILSALQNQQFLVLLLINIIFFVVYFFKKKINFVQKI</sequence>
<dbReference type="RefSeq" id="WP_239682429.1">
    <property type="nucleotide sequence ID" value="NZ_JPSQ01000056.1"/>
</dbReference>
<dbReference type="Proteomes" id="UP000037086">
    <property type="component" value="Unassembled WGS sequence"/>
</dbReference>
<dbReference type="InterPro" id="IPR059000">
    <property type="entry name" value="ATPase_P-type_domA"/>
</dbReference>
<feature type="transmembrane region" description="Helical" evidence="6">
    <location>
        <begin position="716"/>
        <end position="735"/>
    </location>
</feature>
<accession>A0A0L0MJT5</accession>
<feature type="transmembrane region" description="Helical" evidence="6">
    <location>
        <begin position="747"/>
        <end position="763"/>
    </location>
</feature>
<keyword evidence="2 6" id="KW-0812">Transmembrane</keyword>
<feature type="transmembrane region" description="Helical" evidence="6">
    <location>
        <begin position="663"/>
        <end position="680"/>
    </location>
</feature>
<dbReference type="Gene3D" id="3.40.50.1000">
    <property type="entry name" value="HAD superfamily/HAD-like"/>
    <property type="match status" value="1"/>
</dbReference>
<keyword evidence="5 6" id="KW-0472">Membrane</keyword>
<dbReference type="InterPro" id="IPR023298">
    <property type="entry name" value="ATPase_P-typ_TM_dom_sf"/>
</dbReference>
<dbReference type="InterPro" id="IPR018303">
    <property type="entry name" value="ATPase_P-typ_P_site"/>
</dbReference>
<dbReference type="InterPro" id="IPR044492">
    <property type="entry name" value="P_typ_ATPase_HD_dom"/>
</dbReference>
<keyword evidence="9" id="KW-1185">Reference proteome</keyword>
<dbReference type="PANTHER" id="PTHR42861">
    <property type="entry name" value="CALCIUM-TRANSPORTING ATPASE"/>
    <property type="match status" value="1"/>
</dbReference>
<evidence type="ECO:0000256" key="6">
    <source>
        <dbReference type="SAM" id="Phobius"/>
    </source>
</evidence>
<evidence type="ECO:0000256" key="1">
    <source>
        <dbReference type="ARBA" id="ARBA00004141"/>
    </source>
</evidence>